<dbReference type="AlphaFoldDB" id="A0AAV4PLN9"/>
<protein>
    <submittedName>
        <fullName evidence="1">Uncharacterized protein</fullName>
    </submittedName>
</protein>
<reference evidence="1 2" key="1">
    <citation type="submission" date="2021-06" db="EMBL/GenBank/DDBJ databases">
        <title>Caerostris extrusa draft genome.</title>
        <authorList>
            <person name="Kono N."/>
            <person name="Arakawa K."/>
        </authorList>
    </citation>
    <scope>NUCLEOTIDE SEQUENCE [LARGE SCALE GENOMIC DNA]</scope>
</reference>
<dbReference type="Proteomes" id="UP001054945">
    <property type="component" value="Unassembled WGS sequence"/>
</dbReference>
<dbReference type="EMBL" id="BPLR01004681">
    <property type="protein sequence ID" value="GIX96701.1"/>
    <property type="molecule type" value="Genomic_DNA"/>
</dbReference>
<evidence type="ECO:0000313" key="1">
    <source>
        <dbReference type="EMBL" id="GIX96701.1"/>
    </source>
</evidence>
<comment type="caution">
    <text evidence="1">The sequence shown here is derived from an EMBL/GenBank/DDBJ whole genome shotgun (WGS) entry which is preliminary data.</text>
</comment>
<organism evidence="1 2">
    <name type="scientific">Caerostris extrusa</name>
    <name type="common">Bark spider</name>
    <name type="synonym">Caerostris bankana</name>
    <dbReference type="NCBI Taxonomy" id="172846"/>
    <lineage>
        <taxon>Eukaryota</taxon>
        <taxon>Metazoa</taxon>
        <taxon>Ecdysozoa</taxon>
        <taxon>Arthropoda</taxon>
        <taxon>Chelicerata</taxon>
        <taxon>Arachnida</taxon>
        <taxon>Araneae</taxon>
        <taxon>Araneomorphae</taxon>
        <taxon>Entelegynae</taxon>
        <taxon>Araneoidea</taxon>
        <taxon>Araneidae</taxon>
        <taxon>Caerostris</taxon>
    </lineage>
</organism>
<accession>A0AAV4PLN9</accession>
<gene>
    <name evidence="1" type="ORF">CEXT_529051</name>
</gene>
<proteinExistence type="predicted"/>
<sequence>MCILFIPGKNGREHNASLIARIPEEEFLPPVSIKLNLMCCKSPKASNLHLWRRIHTFLPELLLSIMHPVTDRFKAKSRENYCPQTCHLYLCFKDNRFWCTRTF</sequence>
<name>A0AAV4PLN9_CAEEX</name>
<evidence type="ECO:0000313" key="2">
    <source>
        <dbReference type="Proteomes" id="UP001054945"/>
    </source>
</evidence>
<keyword evidence="2" id="KW-1185">Reference proteome</keyword>